<organism evidence="1 2">
    <name type="scientific">Candida boidinii</name>
    <name type="common">Yeast</name>
    <dbReference type="NCBI Taxonomy" id="5477"/>
    <lineage>
        <taxon>Eukaryota</taxon>
        <taxon>Fungi</taxon>
        <taxon>Dikarya</taxon>
        <taxon>Ascomycota</taxon>
        <taxon>Saccharomycotina</taxon>
        <taxon>Pichiomycetes</taxon>
        <taxon>Pichiales</taxon>
        <taxon>Pichiaceae</taxon>
        <taxon>Ogataea</taxon>
        <taxon>Ogataea/Candida clade</taxon>
    </lineage>
</organism>
<keyword evidence="2" id="KW-1185">Reference proteome</keyword>
<comment type="caution">
    <text evidence="1">The sequence shown here is derived from an EMBL/GenBank/DDBJ whole genome shotgun (WGS) entry which is preliminary data.</text>
</comment>
<reference evidence="1" key="1">
    <citation type="submission" date="2023-04" db="EMBL/GenBank/DDBJ databases">
        <title>Candida boidinii NBRC 1967.</title>
        <authorList>
            <person name="Ichikawa N."/>
            <person name="Sato H."/>
            <person name="Tonouchi N."/>
        </authorList>
    </citation>
    <scope>NUCLEOTIDE SEQUENCE</scope>
    <source>
        <strain evidence="1">NBRC 1967</strain>
    </source>
</reference>
<dbReference type="Proteomes" id="UP001165101">
    <property type="component" value="Unassembled WGS sequence"/>
</dbReference>
<protein>
    <submittedName>
        <fullName evidence="1">Unnamed protein product</fullName>
    </submittedName>
</protein>
<proteinExistence type="predicted"/>
<sequence length="355" mass="41935">MSHSLISIPKFQFLNSTNNFNLILNKNYLNLYYLKENLNDSKFELKETCGKILKLNDLINQSNNSLIDYRDWIINLNNLIPIEFKSISQNHYYNNNDYDSINSNEINSKFLNNLTIDLNSKIYKYEIINSNYINLIKNSIDLENKLLLKNSSSSSSKKSSYYYYYYYYFKPILGNSIQLIPIGKFLNDLLPRLLLIPILLNLFNVWDYLKKWFNGVFFLDYFFDEFEFNDEIDEVNNHNHQENNDQLDIENDGSTIENRRDLLKIKESKKIINQYLKDNNINDNNGIINNNNNNNNNNNRFGISDNQLRTLNLTSNHYSDNDTINDNDNSYSNRVLGDTTITSNEFPIPSYNKQI</sequence>
<gene>
    <name evidence="1" type="ORF">Cboi01_000494500</name>
</gene>
<dbReference type="EMBL" id="BSXV01003487">
    <property type="protein sequence ID" value="GME98445.1"/>
    <property type="molecule type" value="Genomic_DNA"/>
</dbReference>
<name>A0ACB5TZB5_CANBO</name>
<evidence type="ECO:0000313" key="2">
    <source>
        <dbReference type="Proteomes" id="UP001165101"/>
    </source>
</evidence>
<accession>A0ACB5TZB5</accession>
<evidence type="ECO:0000313" key="1">
    <source>
        <dbReference type="EMBL" id="GME98445.1"/>
    </source>
</evidence>